<evidence type="ECO:0000313" key="3">
    <source>
        <dbReference type="Ensembl" id="ENSCRFP00000005886.1"/>
    </source>
</evidence>
<accession>A0A8C3QHE8</accession>
<feature type="domain" description="PH" evidence="2">
    <location>
        <begin position="1"/>
        <end position="78"/>
    </location>
</feature>
<dbReference type="InterPro" id="IPR039026">
    <property type="entry name" value="PH_PKB"/>
</dbReference>
<dbReference type="PROSITE" id="PS50003">
    <property type="entry name" value="PH_DOMAIN"/>
    <property type="match status" value="1"/>
</dbReference>
<dbReference type="InterPro" id="IPR001849">
    <property type="entry name" value="PH_domain"/>
</dbReference>
<evidence type="ECO:0000313" key="4">
    <source>
        <dbReference type="Proteomes" id="UP000694396"/>
    </source>
</evidence>
<dbReference type="InterPro" id="IPR011993">
    <property type="entry name" value="PH-like_dom_sf"/>
</dbReference>
<reference evidence="3" key="1">
    <citation type="submission" date="2025-08" db="UniProtKB">
        <authorList>
            <consortium name="Ensembl"/>
        </authorList>
    </citation>
    <scope>IDENTIFICATION</scope>
</reference>
<dbReference type="AlphaFoldDB" id="A0A8C3QHE8"/>
<dbReference type="SUPFAM" id="SSF50729">
    <property type="entry name" value="PH domain-like"/>
    <property type="match status" value="1"/>
</dbReference>
<feature type="compositionally biased region" description="Acidic residues" evidence="1">
    <location>
        <begin position="100"/>
        <end position="112"/>
    </location>
</feature>
<feature type="compositionally biased region" description="Basic and acidic residues" evidence="1">
    <location>
        <begin position="1"/>
        <end position="14"/>
    </location>
</feature>
<sequence>GSFIGYKERPESSEHGPALPPLNNFSVAECQLMRTERPRPNTFVIRCLQWTTVIERTFHVDTPEEREQWIQSIQAVANGLKSREPDTAQFPPGDAPGDTGDGDGDTDGDGDGGDGGKRRAKAVSDTKYPKMSQSLRKNAEIRSKLAKKSG</sequence>
<reference evidence="3" key="2">
    <citation type="submission" date="2025-09" db="UniProtKB">
        <authorList>
            <consortium name="Ensembl"/>
        </authorList>
    </citation>
    <scope>IDENTIFICATION</scope>
</reference>
<feature type="compositionally biased region" description="Basic and acidic residues" evidence="1">
    <location>
        <begin position="114"/>
        <end position="128"/>
    </location>
</feature>
<feature type="region of interest" description="Disordered" evidence="1">
    <location>
        <begin position="79"/>
        <end position="150"/>
    </location>
</feature>
<organism evidence="3 4">
    <name type="scientific">Cyanoderma ruficeps</name>
    <name type="common">rufous-capped babbler</name>
    <dbReference type="NCBI Taxonomy" id="181631"/>
    <lineage>
        <taxon>Eukaryota</taxon>
        <taxon>Metazoa</taxon>
        <taxon>Chordata</taxon>
        <taxon>Craniata</taxon>
        <taxon>Vertebrata</taxon>
        <taxon>Euteleostomi</taxon>
        <taxon>Archelosauria</taxon>
        <taxon>Archosauria</taxon>
        <taxon>Dinosauria</taxon>
        <taxon>Saurischia</taxon>
        <taxon>Theropoda</taxon>
        <taxon>Coelurosauria</taxon>
        <taxon>Aves</taxon>
        <taxon>Neognathae</taxon>
        <taxon>Neoaves</taxon>
        <taxon>Telluraves</taxon>
        <taxon>Australaves</taxon>
        <taxon>Passeriformes</taxon>
        <taxon>Sylvioidea</taxon>
        <taxon>Timaliidae</taxon>
        <taxon>Cyanoderma</taxon>
    </lineage>
</organism>
<name>A0A8C3QHE8_9PASS</name>
<evidence type="ECO:0000256" key="1">
    <source>
        <dbReference type="SAM" id="MobiDB-lite"/>
    </source>
</evidence>
<dbReference type="Pfam" id="PF00169">
    <property type="entry name" value="PH"/>
    <property type="match status" value="1"/>
</dbReference>
<evidence type="ECO:0000259" key="2">
    <source>
        <dbReference type="PROSITE" id="PS50003"/>
    </source>
</evidence>
<dbReference type="Ensembl" id="ENSCRFT00000006111.1">
    <property type="protein sequence ID" value="ENSCRFP00000005886.1"/>
    <property type="gene ID" value="ENSCRFG00000004723.1"/>
</dbReference>
<protein>
    <recommendedName>
        <fullName evidence="2">PH domain-containing protein</fullName>
    </recommendedName>
</protein>
<dbReference type="Proteomes" id="UP000694396">
    <property type="component" value="Unplaced"/>
</dbReference>
<dbReference type="CDD" id="cd01241">
    <property type="entry name" value="PH_PKB"/>
    <property type="match status" value="1"/>
</dbReference>
<dbReference type="FunFam" id="2.30.29.30:FF:000027">
    <property type="entry name" value="Non-specific serine/threonine protein kinase"/>
    <property type="match status" value="1"/>
</dbReference>
<feature type="region of interest" description="Disordered" evidence="1">
    <location>
        <begin position="1"/>
        <end position="23"/>
    </location>
</feature>
<dbReference type="Gene3D" id="2.30.29.30">
    <property type="entry name" value="Pleckstrin-homology domain (PH domain)/Phosphotyrosine-binding domain (PTB)"/>
    <property type="match status" value="1"/>
</dbReference>
<proteinExistence type="predicted"/>
<keyword evidence="4" id="KW-1185">Reference proteome</keyword>